<dbReference type="PANTHER" id="PTHR33939">
    <property type="entry name" value="PROTEIN CBG22215"/>
    <property type="match status" value="1"/>
</dbReference>
<feature type="compositionally biased region" description="Low complexity" evidence="1">
    <location>
        <begin position="44"/>
        <end position="79"/>
    </location>
</feature>
<dbReference type="EMBL" id="PDUG01000002">
    <property type="protein sequence ID" value="PIC48990.1"/>
    <property type="molecule type" value="Genomic_DNA"/>
</dbReference>
<dbReference type="PANTHER" id="PTHR33939:SF1">
    <property type="entry name" value="DUF4371 DOMAIN-CONTAINING PROTEIN"/>
    <property type="match status" value="1"/>
</dbReference>
<evidence type="ECO:0000256" key="1">
    <source>
        <dbReference type="SAM" id="MobiDB-lite"/>
    </source>
</evidence>
<organism evidence="2 3">
    <name type="scientific">Caenorhabditis nigoni</name>
    <dbReference type="NCBI Taxonomy" id="1611254"/>
    <lineage>
        <taxon>Eukaryota</taxon>
        <taxon>Metazoa</taxon>
        <taxon>Ecdysozoa</taxon>
        <taxon>Nematoda</taxon>
        <taxon>Chromadorea</taxon>
        <taxon>Rhabditida</taxon>
        <taxon>Rhabditina</taxon>
        <taxon>Rhabditomorpha</taxon>
        <taxon>Rhabditoidea</taxon>
        <taxon>Rhabditidae</taxon>
        <taxon>Peloderinae</taxon>
        <taxon>Caenorhabditis</taxon>
    </lineage>
</organism>
<evidence type="ECO:0000313" key="2">
    <source>
        <dbReference type="EMBL" id="PIC48990.1"/>
    </source>
</evidence>
<evidence type="ECO:0008006" key="4">
    <source>
        <dbReference type="Google" id="ProtNLM"/>
    </source>
</evidence>
<dbReference type="GO" id="GO:0003676">
    <property type="term" value="F:nucleic acid binding"/>
    <property type="evidence" value="ECO:0007669"/>
    <property type="project" value="InterPro"/>
</dbReference>
<evidence type="ECO:0000313" key="3">
    <source>
        <dbReference type="Proteomes" id="UP000230233"/>
    </source>
</evidence>
<dbReference type="OrthoDB" id="5874348at2759"/>
<dbReference type="Gene3D" id="3.30.420.10">
    <property type="entry name" value="Ribonuclease H-like superfamily/Ribonuclease H"/>
    <property type="match status" value="1"/>
</dbReference>
<protein>
    <recommendedName>
        <fullName evidence="4">Tc1-like transposase DDE domain-containing protein</fullName>
    </recommendedName>
</protein>
<reference evidence="3" key="1">
    <citation type="submission" date="2017-10" db="EMBL/GenBank/DDBJ databases">
        <title>Rapid genome shrinkage in a self-fertile nematode reveals novel sperm competition proteins.</title>
        <authorList>
            <person name="Yin D."/>
            <person name="Schwarz E.M."/>
            <person name="Thomas C.G."/>
            <person name="Felde R.L."/>
            <person name="Korf I.F."/>
            <person name="Cutter A.D."/>
            <person name="Schartner C.M."/>
            <person name="Ralston E.J."/>
            <person name="Meyer B.J."/>
            <person name="Haag E.S."/>
        </authorList>
    </citation>
    <scope>NUCLEOTIDE SEQUENCE [LARGE SCALE GENOMIC DNA]</scope>
    <source>
        <strain evidence="3">JU1422</strain>
    </source>
</reference>
<keyword evidence="3" id="KW-1185">Reference proteome</keyword>
<sequence>MHYKYKFYKDKAARKFWVQNVGVQASSDVRDASIDATEQQASLSTASTDPTKTSSPSSNVISSSSITTTPLSTVSPSVTDPDERFKDLTKTETMYIRIGKALCGVDPTSFPKIPTQKYTRNSGEEIVRNVEKVVGIVKEALGDDSRHTIFSNVALGTSQICGVHKSTIFRTTPERSDPPRKRLRDMGEMEKCRRYVSQIDLIKRLEIIKKIHSLWKEKEDVVVDDLWKWAKSELNFPRGRTIFLKTMKGMGFCYKKSDYNSVVVERPDIIQRRVAYLRLKLYWDSKNALYASYDETWAHSGMVKFLVWQHRNGGMYKRCSLMDLESAQVGPEKGKGRGKRVIIAAVLTEFGVLEGSELLLISGLREEDQKADYHADMDGANFEKYYQTMIPLFAAEAKKCGRPPVFLCDNAPYHNAALKKPPTSTSSRSEIVQFLTEHNVKFFPKQTKDLLYDICKDFIEANGGREAFTVYKFDSFAASHGVTVLRLPPYHCFFNPVELLWSQMKRSLQKTGRSEDSVEIVRSKASAFLKSFSGDSAKKLFLHTQKMEQDIREMMEERSAQDNDELFELRYDLDEDGRMYNIRIDSDDDDCMFEEEVDGTYEESDFSGSDCEEA</sequence>
<feature type="region of interest" description="Disordered" evidence="1">
    <location>
        <begin position="28"/>
        <end position="83"/>
    </location>
</feature>
<dbReference type="AlphaFoldDB" id="A0A2G5VB62"/>
<dbReference type="InterPro" id="IPR036397">
    <property type="entry name" value="RNaseH_sf"/>
</dbReference>
<accession>A0A2G5VB62</accession>
<proteinExistence type="predicted"/>
<comment type="caution">
    <text evidence="2">The sequence shown here is derived from an EMBL/GenBank/DDBJ whole genome shotgun (WGS) entry which is preliminary data.</text>
</comment>
<name>A0A2G5VB62_9PELO</name>
<gene>
    <name evidence="2" type="primary">Cnig_chr_II.g7759</name>
    <name evidence="2" type="ORF">B9Z55_007759</name>
</gene>
<dbReference type="Proteomes" id="UP000230233">
    <property type="component" value="Chromosome II"/>
</dbReference>